<dbReference type="OrthoDB" id="9799686at2"/>
<dbReference type="RefSeq" id="WP_155700853.1">
    <property type="nucleotide sequence ID" value="NZ_CP034235.1"/>
</dbReference>
<dbReference type="KEGG" id="ppsc:EHS13_13485"/>
<evidence type="ECO:0000313" key="2">
    <source>
        <dbReference type="Proteomes" id="UP000426246"/>
    </source>
</evidence>
<dbReference type="InterPro" id="IPR011338">
    <property type="entry name" value="BamHI/BglII/BstY"/>
</dbReference>
<reference evidence="2" key="1">
    <citation type="submission" date="2018-11" db="EMBL/GenBank/DDBJ databases">
        <title>Complete genome sequence of Paenibacillus sp. ML311-T8.</title>
        <authorList>
            <person name="Nam Y.-D."/>
            <person name="Kang J."/>
            <person name="Chung W.-H."/>
            <person name="Park Y.S."/>
        </authorList>
    </citation>
    <scope>NUCLEOTIDE SEQUENCE [LARGE SCALE GENOMIC DNA]</scope>
    <source>
        <strain evidence="2">ML311-T8</strain>
    </source>
</reference>
<sequence length="168" mass="19421">MKLRLEYFSYRFAEQIINSKFTLKQEIDQILLHSNIDIPTLTRPNFNKVLLNNFLEKGWKSQPSVFDEPDSPAAKMDFLKERIGIEVGFGHASFMGIDLLKFQVASYSALNKIDLGVYIVTTKNFQKKMTTQHNQNWEGSLNFEKVVKYLPHFKSAIQVPVYVIGIDL</sequence>
<gene>
    <name evidence="1" type="ORF">EHS13_13485</name>
</gene>
<dbReference type="GO" id="GO:0009036">
    <property type="term" value="F:type II site-specific deoxyribonuclease activity"/>
    <property type="evidence" value="ECO:0007669"/>
    <property type="project" value="InterPro"/>
</dbReference>
<dbReference type="AlphaFoldDB" id="A0A6B8RK69"/>
<accession>A0A6B8RK69</accession>
<protein>
    <submittedName>
        <fullName evidence="1">Restriction endonuclease</fullName>
    </submittedName>
</protein>
<dbReference type="EMBL" id="CP034235">
    <property type="protein sequence ID" value="QGQ95816.1"/>
    <property type="molecule type" value="Genomic_DNA"/>
</dbReference>
<dbReference type="GO" id="GO:0000287">
    <property type="term" value="F:magnesium ion binding"/>
    <property type="evidence" value="ECO:0007669"/>
    <property type="project" value="InterPro"/>
</dbReference>
<dbReference type="InterPro" id="IPR015278">
    <property type="entry name" value="BglII-like"/>
</dbReference>
<dbReference type="GO" id="GO:0003677">
    <property type="term" value="F:DNA binding"/>
    <property type="evidence" value="ECO:0007669"/>
    <property type="project" value="InterPro"/>
</dbReference>
<keyword evidence="1" id="KW-0255">Endonuclease</keyword>
<dbReference type="SUPFAM" id="SSF52980">
    <property type="entry name" value="Restriction endonuclease-like"/>
    <property type="match status" value="1"/>
</dbReference>
<keyword evidence="1" id="KW-0540">Nuclease</keyword>
<proteinExistence type="predicted"/>
<keyword evidence="2" id="KW-1185">Reference proteome</keyword>
<evidence type="ECO:0000313" key="1">
    <source>
        <dbReference type="EMBL" id="QGQ95816.1"/>
    </source>
</evidence>
<dbReference type="Proteomes" id="UP000426246">
    <property type="component" value="Chromosome"/>
</dbReference>
<dbReference type="GO" id="GO:0009307">
    <property type="term" value="P:DNA restriction-modification system"/>
    <property type="evidence" value="ECO:0007669"/>
    <property type="project" value="InterPro"/>
</dbReference>
<name>A0A6B8RK69_9BACL</name>
<dbReference type="InterPro" id="IPR011335">
    <property type="entry name" value="Restrct_endonuc-II-like"/>
</dbReference>
<dbReference type="Pfam" id="PF09195">
    <property type="entry name" value="Endonuc-BglII"/>
    <property type="match status" value="1"/>
</dbReference>
<organism evidence="1 2">
    <name type="scientific">Paenibacillus psychroresistens</name>
    <dbReference type="NCBI Taxonomy" id="1778678"/>
    <lineage>
        <taxon>Bacteria</taxon>
        <taxon>Bacillati</taxon>
        <taxon>Bacillota</taxon>
        <taxon>Bacilli</taxon>
        <taxon>Bacillales</taxon>
        <taxon>Paenibacillaceae</taxon>
        <taxon>Paenibacillus</taxon>
    </lineage>
</organism>
<dbReference type="Gene3D" id="3.40.91.20">
    <property type="match status" value="1"/>
</dbReference>
<keyword evidence="1" id="KW-0378">Hydrolase</keyword>